<feature type="region of interest" description="Disordered" evidence="10">
    <location>
        <begin position="600"/>
        <end position="654"/>
    </location>
</feature>
<dbReference type="SMART" id="SM00849">
    <property type="entry name" value="Lactamase_B"/>
    <property type="match status" value="1"/>
</dbReference>
<dbReference type="InterPro" id="IPR055132">
    <property type="entry name" value="RNase_J_b_CASP"/>
</dbReference>
<dbReference type="GO" id="GO:0008270">
    <property type="term" value="F:zinc ion binding"/>
    <property type="evidence" value="ECO:0007669"/>
    <property type="project" value="InterPro"/>
</dbReference>
<dbReference type="Pfam" id="PF00753">
    <property type="entry name" value="Lactamase_B"/>
    <property type="match status" value="1"/>
</dbReference>
<comment type="subunit">
    <text evidence="9">Homodimer, may be a subunit of the RNA degradosome.</text>
</comment>
<keyword evidence="3" id="KW-0479">Metal-binding</keyword>
<dbReference type="InterPro" id="IPR041636">
    <property type="entry name" value="RNase_J_C"/>
</dbReference>
<feature type="domain" description="Metallo-beta-lactamase" evidence="11">
    <location>
        <begin position="55"/>
        <end position="250"/>
    </location>
</feature>
<dbReference type="EC" id="3.1.-.-" evidence="9"/>
<dbReference type="GO" id="GO:0005737">
    <property type="term" value="C:cytoplasm"/>
    <property type="evidence" value="ECO:0007669"/>
    <property type="project" value="UniProtKB-SubCell"/>
</dbReference>
<evidence type="ECO:0000256" key="4">
    <source>
        <dbReference type="ARBA" id="ARBA00022759"/>
    </source>
</evidence>
<organism evidence="12 13">
    <name type="scientific">Holdemania filiformis</name>
    <dbReference type="NCBI Taxonomy" id="61171"/>
    <lineage>
        <taxon>Bacteria</taxon>
        <taxon>Bacillati</taxon>
        <taxon>Bacillota</taxon>
        <taxon>Erysipelotrichia</taxon>
        <taxon>Erysipelotrichales</taxon>
        <taxon>Erysipelotrichaceae</taxon>
        <taxon>Holdemania</taxon>
    </lineage>
</organism>
<keyword evidence="9" id="KW-0698">rRNA processing</keyword>
<dbReference type="InterPro" id="IPR001279">
    <property type="entry name" value="Metallo-B-lactamas"/>
</dbReference>
<proteinExistence type="inferred from homology"/>
<dbReference type="InterPro" id="IPR042173">
    <property type="entry name" value="RNase_J_2"/>
</dbReference>
<dbReference type="Proteomes" id="UP000284178">
    <property type="component" value="Unassembled WGS sequence"/>
</dbReference>
<accession>A0A412G5R4</accession>
<feature type="compositionally biased region" description="Basic and acidic residues" evidence="10">
    <location>
        <begin position="600"/>
        <end position="616"/>
    </location>
</feature>
<comment type="similarity">
    <text evidence="9">Belongs to the metallo-beta-lactamase superfamily. RNA-metabolizing metallo-beta-lactamase-like family. Bacterial RNase J subfamily.</text>
</comment>
<comment type="subcellular location">
    <subcellularLocation>
        <location evidence="9">Cytoplasm</location>
    </subcellularLocation>
</comment>
<dbReference type="GO" id="GO:0004521">
    <property type="term" value="F:RNA endonuclease activity"/>
    <property type="evidence" value="ECO:0007669"/>
    <property type="project" value="UniProtKB-UniRule"/>
</dbReference>
<dbReference type="EMBL" id="QRUP01000002">
    <property type="protein sequence ID" value="RGR76365.1"/>
    <property type="molecule type" value="Genomic_DNA"/>
</dbReference>
<feature type="compositionally biased region" description="Low complexity" evidence="10">
    <location>
        <begin position="1"/>
        <end position="11"/>
    </location>
</feature>
<keyword evidence="4 9" id="KW-0255">Endonuclease</keyword>
<evidence type="ECO:0000256" key="7">
    <source>
        <dbReference type="ARBA" id="ARBA00022839"/>
    </source>
</evidence>
<protein>
    <recommendedName>
        <fullName evidence="9">Ribonuclease J</fullName>
        <shortName evidence="9">RNase J</shortName>
        <ecNumber evidence="9">3.1.-.-</ecNumber>
    </recommendedName>
</protein>
<evidence type="ECO:0000256" key="6">
    <source>
        <dbReference type="ARBA" id="ARBA00022833"/>
    </source>
</evidence>
<evidence type="ECO:0000256" key="5">
    <source>
        <dbReference type="ARBA" id="ARBA00022801"/>
    </source>
</evidence>
<keyword evidence="2 9" id="KW-0540">Nuclease</keyword>
<dbReference type="Pfam" id="PF07521">
    <property type="entry name" value="RMMBL"/>
    <property type="match status" value="1"/>
</dbReference>
<feature type="compositionally biased region" description="Basic residues" evidence="10">
    <location>
        <begin position="12"/>
        <end position="23"/>
    </location>
</feature>
<dbReference type="NCBIfam" id="NF047419">
    <property type="entry name" value="RNase_J1_RnjA"/>
    <property type="match status" value="1"/>
</dbReference>
<dbReference type="Gene3D" id="3.60.15.10">
    <property type="entry name" value="Ribonuclease Z/Hydroxyacylglutathione hydrolase-like"/>
    <property type="match status" value="1"/>
</dbReference>
<dbReference type="InterPro" id="IPR011108">
    <property type="entry name" value="RMMBL"/>
</dbReference>
<evidence type="ECO:0000256" key="3">
    <source>
        <dbReference type="ARBA" id="ARBA00022723"/>
    </source>
</evidence>
<evidence type="ECO:0000256" key="2">
    <source>
        <dbReference type="ARBA" id="ARBA00022722"/>
    </source>
</evidence>
<dbReference type="GeneID" id="83014405"/>
<evidence type="ECO:0000256" key="1">
    <source>
        <dbReference type="ARBA" id="ARBA00022490"/>
    </source>
</evidence>
<dbReference type="PANTHER" id="PTHR43694:SF1">
    <property type="entry name" value="RIBONUCLEASE J"/>
    <property type="match status" value="1"/>
</dbReference>
<name>A0A412G5R4_9FIRM</name>
<dbReference type="InterPro" id="IPR036866">
    <property type="entry name" value="RibonucZ/Hydroxyglut_hydro"/>
</dbReference>
<dbReference type="AlphaFoldDB" id="A0A412G5R4"/>
<dbReference type="GO" id="GO:0006364">
    <property type="term" value="P:rRNA processing"/>
    <property type="evidence" value="ECO:0007669"/>
    <property type="project" value="UniProtKB-UniRule"/>
</dbReference>
<dbReference type="GO" id="GO:0004534">
    <property type="term" value="F:5'-3' RNA exonuclease activity"/>
    <property type="evidence" value="ECO:0007669"/>
    <property type="project" value="UniProtKB-UniRule"/>
</dbReference>
<evidence type="ECO:0000256" key="9">
    <source>
        <dbReference type="HAMAP-Rule" id="MF_01491"/>
    </source>
</evidence>
<reference evidence="12 13" key="1">
    <citation type="submission" date="2018-08" db="EMBL/GenBank/DDBJ databases">
        <title>A genome reference for cultivated species of the human gut microbiota.</title>
        <authorList>
            <person name="Zou Y."/>
            <person name="Xue W."/>
            <person name="Luo G."/>
        </authorList>
    </citation>
    <scope>NUCLEOTIDE SEQUENCE [LARGE SCALE GENOMIC DNA]</scope>
    <source>
        <strain evidence="12 13">AF24-29</strain>
    </source>
</reference>
<dbReference type="Pfam" id="PF17770">
    <property type="entry name" value="RNase_J_C"/>
    <property type="match status" value="1"/>
</dbReference>
<dbReference type="CDD" id="cd07714">
    <property type="entry name" value="RNaseJ_MBL-fold"/>
    <property type="match status" value="1"/>
</dbReference>
<comment type="caution">
    <text evidence="9">Lacks conserved residue(s) required for the propagation of feature annotation.</text>
</comment>
<dbReference type="RefSeq" id="WP_006059037.1">
    <property type="nucleotide sequence ID" value="NZ_CABJCV010000002.1"/>
</dbReference>
<dbReference type="HAMAP" id="MF_01491">
    <property type="entry name" value="RNase_J_bact"/>
    <property type="match status" value="1"/>
</dbReference>
<keyword evidence="5 9" id="KW-0378">Hydrolase</keyword>
<gene>
    <name evidence="9" type="primary">rnj</name>
    <name evidence="12" type="ORF">DWY25_03145</name>
</gene>
<sequence>MKENTAATPAKKAPRKSAPRKKPVPASAVGEVAETPFHRDTDTLIYALGGMGEIGKNMYCFEHQDEIIIVDAGVRFPEENLLGVDYVIPDYSYLIKNQAKVKALIITHGHEDHIGGIPFLLQSIRLDKIYAPRFACSLIQKKLEERRMSRQVKLVQINEDSRITTNHFQVGFFNTIHSIPDSLGILINTPNGRIVETGDFKFDLTPIGTNSDYQKMAYIGQIGVSLLMSDSTNSEVSGFSISEKKVAKSLLEITRKTPGRLIVSTFASNVNRVGQILEAAVACGRKVAVFGRSMENVVQIARKLGIIAIPEKHFITPDQLNSLPASKICIVCTGSQGEPLAALSRIANGTHRWIKIIPGDTVVFSSNPIPGNAVSVSQVVNQLTRVGANVLVNSPLTSLHTTGHGSQEEQKLMLQLIKPKYFMPVHGEYKMLRIHAESAIETGVPRENTFICANGDVLVLRDGEVFQAETRIQTDDIYVDGNDISGLSTAVLRDRKILADNGLVAVIVTIDSRTNKILCRPNIVSRGFVFIKESQTLLKEAEMIVYEALKKKMMQKTTFGELKNCIRSSLEPYLYKKTNRNPIVIPVILNQKAAMLQMQQKREAAAAAHKDEEGAVKRTRKPRSTPAKTKKVPAENGETSNRPRTKTKQNNAES</sequence>
<keyword evidence="6" id="KW-0862">Zinc</keyword>
<feature type="region of interest" description="Disordered" evidence="10">
    <location>
        <begin position="1"/>
        <end position="30"/>
    </location>
</feature>
<comment type="caution">
    <text evidence="12">The sequence shown here is derived from an EMBL/GenBank/DDBJ whole genome shotgun (WGS) entry which is preliminary data.</text>
</comment>
<keyword evidence="8 9" id="KW-0694">RNA-binding</keyword>
<dbReference type="Gene3D" id="3.40.50.10710">
    <property type="entry name" value="Metallo-hydrolase/oxidoreductase"/>
    <property type="match status" value="1"/>
</dbReference>
<dbReference type="SUPFAM" id="SSF56281">
    <property type="entry name" value="Metallo-hydrolase/oxidoreductase"/>
    <property type="match status" value="1"/>
</dbReference>
<evidence type="ECO:0000256" key="8">
    <source>
        <dbReference type="ARBA" id="ARBA00022884"/>
    </source>
</evidence>
<feature type="compositionally biased region" description="Basic residues" evidence="10">
    <location>
        <begin position="617"/>
        <end position="631"/>
    </location>
</feature>
<dbReference type="InterPro" id="IPR004613">
    <property type="entry name" value="RNase_J"/>
</dbReference>
<dbReference type="NCBIfam" id="TIGR00649">
    <property type="entry name" value="MG423"/>
    <property type="match status" value="1"/>
</dbReference>
<dbReference type="Gene3D" id="3.10.20.580">
    <property type="match status" value="1"/>
</dbReference>
<keyword evidence="7 9" id="KW-0269">Exonuclease</keyword>
<keyword evidence="13" id="KW-1185">Reference proteome</keyword>
<evidence type="ECO:0000313" key="13">
    <source>
        <dbReference type="Proteomes" id="UP000284178"/>
    </source>
</evidence>
<comment type="function">
    <text evidence="9">An RNase that has 5'-3' exonuclease and possibly endonuclease activity. Involved in maturation of rRNA and in some organisms also mRNA maturation and/or decay.</text>
</comment>
<feature type="compositionally biased region" description="Polar residues" evidence="10">
    <location>
        <begin position="637"/>
        <end position="654"/>
    </location>
</feature>
<evidence type="ECO:0000313" key="12">
    <source>
        <dbReference type="EMBL" id="RGR76365.1"/>
    </source>
</evidence>
<keyword evidence="1 9" id="KW-0963">Cytoplasm</keyword>
<evidence type="ECO:0000256" key="10">
    <source>
        <dbReference type="SAM" id="MobiDB-lite"/>
    </source>
</evidence>
<dbReference type="GO" id="GO:0003723">
    <property type="term" value="F:RNA binding"/>
    <property type="evidence" value="ECO:0007669"/>
    <property type="project" value="UniProtKB-UniRule"/>
</dbReference>
<dbReference type="Pfam" id="PF22505">
    <property type="entry name" value="RNase_J_b_CASP"/>
    <property type="match status" value="1"/>
</dbReference>
<evidence type="ECO:0000259" key="11">
    <source>
        <dbReference type="SMART" id="SM00849"/>
    </source>
</evidence>
<dbReference type="PANTHER" id="PTHR43694">
    <property type="entry name" value="RIBONUCLEASE J"/>
    <property type="match status" value="1"/>
</dbReference>
<dbReference type="InterPro" id="IPR030854">
    <property type="entry name" value="RNase_J_bac"/>
</dbReference>